<accession>A0ABQ2DM96</accession>
<comment type="caution">
    <text evidence="1">The sequence shown here is derived from an EMBL/GenBank/DDBJ whole genome shotgun (WGS) entry which is preliminary data.</text>
</comment>
<dbReference type="EMBL" id="BMPN01000004">
    <property type="protein sequence ID" value="GGJ63143.1"/>
    <property type="molecule type" value="Genomic_DNA"/>
</dbReference>
<organism evidence="1 2">
    <name type="scientific">Virgibacillus kapii</name>
    <dbReference type="NCBI Taxonomy" id="1638645"/>
    <lineage>
        <taxon>Bacteria</taxon>
        <taxon>Bacillati</taxon>
        <taxon>Bacillota</taxon>
        <taxon>Bacilli</taxon>
        <taxon>Bacillales</taxon>
        <taxon>Bacillaceae</taxon>
        <taxon>Virgibacillus</taxon>
    </lineage>
</organism>
<name>A0ABQ2DM96_9BACI</name>
<dbReference type="RefSeq" id="WP_188943425.1">
    <property type="nucleotide sequence ID" value="NZ_BMPN01000004.1"/>
</dbReference>
<proteinExistence type="predicted"/>
<gene>
    <name evidence="1" type="ORF">GCM10007111_26510</name>
</gene>
<evidence type="ECO:0000313" key="2">
    <source>
        <dbReference type="Proteomes" id="UP000634435"/>
    </source>
</evidence>
<dbReference type="Proteomes" id="UP000634435">
    <property type="component" value="Unassembled WGS sequence"/>
</dbReference>
<sequence length="156" mass="17637">MKRILLGVLTVSLILVVIFTFMNNNGKPQSQVNANDSTEVKSVDITQSEFVEKVTEKLESKGYSSTGLIMSQDYEKRIKYIVVISETENKGKATKKDIQQTFEQVAKSYESNHLLFSYRKGNSNIKKYDSCCTSTPQLTGHFQNKGFAPFCMNRAI</sequence>
<evidence type="ECO:0000313" key="1">
    <source>
        <dbReference type="EMBL" id="GGJ63143.1"/>
    </source>
</evidence>
<keyword evidence="2" id="KW-1185">Reference proteome</keyword>
<protein>
    <submittedName>
        <fullName evidence="1">Uncharacterized protein</fullName>
    </submittedName>
</protein>
<reference evidence="2" key="1">
    <citation type="journal article" date="2019" name="Int. J. Syst. Evol. Microbiol.">
        <title>The Global Catalogue of Microorganisms (GCM) 10K type strain sequencing project: providing services to taxonomists for standard genome sequencing and annotation.</title>
        <authorList>
            <consortium name="The Broad Institute Genomics Platform"/>
            <consortium name="The Broad Institute Genome Sequencing Center for Infectious Disease"/>
            <person name="Wu L."/>
            <person name="Ma J."/>
        </authorList>
    </citation>
    <scope>NUCLEOTIDE SEQUENCE [LARGE SCALE GENOMIC DNA]</scope>
    <source>
        <strain evidence="2">JCM 30071</strain>
    </source>
</reference>